<keyword evidence="3" id="KW-1185">Reference proteome</keyword>
<reference evidence="2 3" key="1">
    <citation type="submission" date="2019-03" db="EMBL/GenBank/DDBJ databases">
        <title>Draft Genome Sequence of Desulfosporosinus fructosivorans Strain 63.6F, Isolated from Marine Sediment in the Baltic Sea.</title>
        <authorList>
            <person name="Hausmann B."/>
            <person name="Vandieken V."/>
            <person name="Pjevac P."/>
            <person name="Schreck K."/>
            <person name="Herbold C.W."/>
            <person name="Loy A."/>
        </authorList>
    </citation>
    <scope>NUCLEOTIDE SEQUENCE [LARGE SCALE GENOMIC DNA]</scope>
    <source>
        <strain evidence="2 3">63.6F</strain>
    </source>
</reference>
<dbReference type="PROSITE" id="PS51257">
    <property type="entry name" value="PROKAR_LIPOPROTEIN"/>
    <property type="match status" value="1"/>
</dbReference>
<dbReference type="Proteomes" id="UP000298460">
    <property type="component" value="Unassembled WGS sequence"/>
</dbReference>
<sequence length="133" mass="14816">MSKHKWLPIIGVITILFLITGCSGFKSTQDKNTPNSGTESKEVKPQSTTKLETDADLTKQLEAEKGIEKVMVQVVEGEQRSVNVDIAINNEQELSADEVINKYSAVIKEKYPDRTIDIIVVKDGKKLKQVTLK</sequence>
<comment type="caution">
    <text evidence="2">The sequence shown here is derived from an EMBL/GenBank/DDBJ whole genome shotgun (WGS) entry which is preliminary data.</text>
</comment>
<organism evidence="2 3">
    <name type="scientific">Desulfosporosinus fructosivorans</name>
    <dbReference type="NCBI Taxonomy" id="2018669"/>
    <lineage>
        <taxon>Bacteria</taxon>
        <taxon>Bacillati</taxon>
        <taxon>Bacillota</taxon>
        <taxon>Clostridia</taxon>
        <taxon>Eubacteriales</taxon>
        <taxon>Desulfitobacteriaceae</taxon>
        <taxon>Desulfosporosinus</taxon>
    </lineage>
</organism>
<dbReference type="EMBL" id="SPQQ01000001">
    <property type="protein sequence ID" value="TGE39575.1"/>
    <property type="molecule type" value="Genomic_DNA"/>
</dbReference>
<dbReference type="AlphaFoldDB" id="A0A4Z0RB79"/>
<evidence type="ECO:0000313" key="2">
    <source>
        <dbReference type="EMBL" id="TGE39575.1"/>
    </source>
</evidence>
<gene>
    <name evidence="2" type="ORF">E4K67_00745</name>
</gene>
<protein>
    <submittedName>
        <fullName evidence="2">Uncharacterized protein</fullName>
    </submittedName>
</protein>
<proteinExistence type="predicted"/>
<name>A0A4Z0RB79_9FIRM</name>
<evidence type="ECO:0000313" key="3">
    <source>
        <dbReference type="Proteomes" id="UP000298460"/>
    </source>
</evidence>
<feature type="region of interest" description="Disordered" evidence="1">
    <location>
        <begin position="27"/>
        <end position="55"/>
    </location>
</feature>
<evidence type="ECO:0000256" key="1">
    <source>
        <dbReference type="SAM" id="MobiDB-lite"/>
    </source>
</evidence>
<dbReference type="OrthoDB" id="2946936at2"/>
<accession>A0A4Z0RB79</accession>
<feature type="compositionally biased region" description="Polar residues" evidence="1">
    <location>
        <begin position="27"/>
        <end position="38"/>
    </location>
</feature>
<dbReference type="RefSeq" id="WP_135544515.1">
    <property type="nucleotide sequence ID" value="NZ_SPQQ01000001.1"/>
</dbReference>